<dbReference type="Gene3D" id="1.20.1740.10">
    <property type="entry name" value="Amino acid/polyamine transporter I"/>
    <property type="match status" value="1"/>
</dbReference>
<feature type="transmembrane region" description="Helical" evidence="6">
    <location>
        <begin position="324"/>
        <end position="344"/>
    </location>
</feature>
<keyword evidence="4 6" id="KW-1133">Transmembrane helix</keyword>
<keyword evidence="3 6" id="KW-0812">Transmembrane</keyword>
<evidence type="ECO:0000256" key="4">
    <source>
        <dbReference type="ARBA" id="ARBA00022989"/>
    </source>
</evidence>
<name>Q2N9I7_ERYLH</name>
<dbReference type="Proteomes" id="UP000008808">
    <property type="component" value="Chromosome"/>
</dbReference>
<evidence type="ECO:0000313" key="7">
    <source>
        <dbReference type="EMBL" id="ABC63654.1"/>
    </source>
</evidence>
<dbReference type="PANTHER" id="PTHR42770:SF7">
    <property type="entry name" value="MEMBRANE PROTEIN"/>
    <property type="match status" value="1"/>
</dbReference>
<feature type="transmembrane region" description="Helical" evidence="6">
    <location>
        <begin position="91"/>
        <end position="112"/>
    </location>
</feature>
<evidence type="ECO:0000256" key="5">
    <source>
        <dbReference type="ARBA" id="ARBA00023136"/>
    </source>
</evidence>
<evidence type="ECO:0000256" key="2">
    <source>
        <dbReference type="ARBA" id="ARBA00022475"/>
    </source>
</evidence>
<proteinExistence type="predicted"/>
<feature type="transmembrane region" description="Helical" evidence="6">
    <location>
        <begin position="12"/>
        <end position="30"/>
    </location>
</feature>
<dbReference type="HOGENOM" id="CLU_007946_15_12_5"/>
<evidence type="ECO:0000256" key="1">
    <source>
        <dbReference type="ARBA" id="ARBA00004651"/>
    </source>
</evidence>
<feature type="transmembrane region" description="Helical" evidence="6">
    <location>
        <begin position="185"/>
        <end position="209"/>
    </location>
</feature>
<evidence type="ECO:0000256" key="3">
    <source>
        <dbReference type="ARBA" id="ARBA00022692"/>
    </source>
</evidence>
<feature type="transmembrane region" description="Helical" evidence="6">
    <location>
        <begin position="384"/>
        <end position="407"/>
    </location>
</feature>
<dbReference type="eggNOG" id="COG0531">
    <property type="taxonomic scope" value="Bacteria"/>
</dbReference>
<evidence type="ECO:0000313" key="8">
    <source>
        <dbReference type="Proteomes" id="UP000008808"/>
    </source>
</evidence>
<evidence type="ECO:0008006" key="9">
    <source>
        <dbReference type="Google" id="ProtNLM"/>
    </source>
</evidence>
<feature type="transmembrane region" description="Helical" evidence="6">
    <location>
        <begin position="279"/>
        <end position="303"/>
    </location>
</feature>
<feature type="transmembrane region" description="Helical" evidence="6">
    <location>
        <begin position="350"/>
        <end position="372"/>
    </location>
</feature>
<evidence type="ECO:0000256" key="6">
    <source>
        <dbReference type="SAM" id="Phobius"/>
    </source>
</evidence>
<accession>Q2N9I7</accession>
<dbReference type="KEGG" id="eli:ELI_07810"/>
<comment type="subcellular location">
    <subcellularLocation>
        <location evidence="1">Cell membrane</location>
        <topology evidence="1">Multi-pass membrane protein</topology>
    </subcellularLocation>
</comment>
<reference evidence="8" key="1">
    <citation type="journal article" date="2009" name="J. Bacteriol.">
        <title>Complete genome sequence of Erythrobacter litoralis HTCC2594.</title>
        <authorList>
            <person name="Oh H.M."/>
            <person name="Giovannoni S.J."/>
            <person name="Ferriera S."/>
            <person name="Johnson J."/>
            <person name="Cho J.C."/>
        </authorList>
    </citation>
    <scope>NUCLEOTIDE SEQUENCE [LARGE SCALE GENOMIC DNA]</scope>
    <source>
        <strain evidence="8">HTCC2594</strain>
    </source>
</reference>
<dbReference type="PANTHER" id="PTHR42770">
    <property type="entry name" value="AMINO ACID TRANSPORTER-RELATED"/>
    <property type="match status" value="1"/>
</dbReference>
<feature type="transmembrane region" description="Helical" evidence="6">
    <location>
        <begin position="229"/>
        <end position="248"/>
    </location>
</feature>
<keyword evidence="5 6" id="KW-0472">Membrane</keyword>
<dbReference type="InterPro" id="IPR050367">
    <property type="entry name" value="APC_superfamily"/>
</dbReference>
<dbReference type="GO" id="GO:0005886">
    <property type="term" value="C:plasma membrane"/>
    <property type="evidence" value="ECO:0007669"/>
    <property type="project" value="UniProtKB-SubCell"/>
</dbReference>
<gene>
    <name evidence="7" type="ordered locus">ELI_07810</name>
</gene>
<dbReference type="PIRSF" id="PIRSF006060">
    <property type="entry name" value="AA_transporter"/>
    <property type="match status" value="1"/>
</dbReference>
<dbReference type="AlphaFoldDB" id="Q2N9I7"/>
<feature type="transmembrane region" description="Helical" evidence="6">
    <location>
        <begin position="144"/>
        <end position="165"/>
    </location>
</feature>
<dbReference type="GO" id="GO:0022857">
    <property type="term" value="F:transmembrane transporter activity"/>
    <property type="evidence" value="ECO:0007669"/>
    <property type="project" value="InterPro"/>
</dbReference>
<dbReference type="InterPro" id="IPR002293">
    <property type="entry name" value="AA/rel_permease1"/>
</dbReference>
<keyword evidence="2" id="KW-1003">Cell membrane</keyword>
<organism evidence="7 8">
    <name type="scientific">Erythrobacter litoralis (strain HTCC2594)</name>
    <dbReference type="NCBI Taxonomy" id="314225"/>
    <lineage>
        <taxon>Bacteria</taxon>
        <taxon>Pseudomonadati</taxon>
        <taxon>Pseudomonadota</taxon>
        <taxon>Alphaproteobacteria</taxon>
        <taxon>Sphingomonadales</taxon>
        <taxon>Erythrobacteraceae</taxon>
        <taxon>Erythrobacter/Porphyrobacter group</taxon>
        <taxon>Erythrobacter</taxon>
    </lineage>
</organism>
<protein>
    <recommendedName>
        <fullName evidence="9">Amino acid permease</fullName>
    </recommendedName>
</protein>
<keyword evidence="8" id="KW-1185">Reference proteome</keyword>
<feature type="transmembrane region" description="Helical" evidence="6">
    <location>
        <begin position="118"/>
        <end position="137"/>
    </location>
</feature>
<dbReference type="RefSeq" id="WP_011414488.1">
    <property type="nucleotide sequence ID" value="NC_007722.1"/>
</dbReference>
<feature type="transmembrane region" description="Helical" evidence="6">
    <location>
        <begin position="42"/>
        <end position="63"/>
    </location>
</feature>
<dbReference type="Pfam" id="PF13520">
    <property type="entry name" value="AA_permease_2"/>
    <property type="match status" value="1"/>
</dbReference>
<dbReference type="OrthoDB" id="7065842at2"/>
<dbReference type="EMBL" id="CP000157">
    <property type="protein sequence ID" value="ABC63654.1"/>
    <property type="molecule type" value="Genomic_DNA"/>
</dbReference>
<dbReference type="STRING" id="314225.ELI_07810"/>
<sequence>MSLKRSMGLSNLIFYGTGTILGAGIFVVIGEVMGKAGPLAPLAYAAAGLVAVFTALSFAEIAARVPTAGGAIDYVEKAFGTTWKLPTTAGWMLIVANIVSGATITTGFVSYLDSFVNVPGWMATSGLVVLLGVISIAGMKQSAWFMTLTTGVGIVTLLVILWLTRDSLMAWPGDFAASLGEEGGGIGNAGALSAIFAGAFLAIYSFIGFGDVAQTAEEVEDVKKTLPRAMWIVLIIVFLFYLAVSAALGGRDDIDRIAGADAPLVYAATRDSGFPALPLAIASLFVIVNGALTQVIAASRLLMDMGRDARSGTPEWLGRTNETTNTPIIATLVTLAVVLVLALFVPLGTLASGTSLAILLVFITVNAALWKLKRQDQPDDVPNMWMIVPILGTVFCTLTVIGQIVLWTTGIGSG</sequence>